<keyword evidence="1" id="KW-1133">Transmembrane helix</keyword>
<dbReference type="InterPro" id="IPR021309">
    <property type="entry name" value="YgaP-like_TM"/>
</dbReference>
<dbReference type="RefSeq" id="WP_200238063.1">
    <property type="nucleotide sequence ID" value="NZ_NRRV01000028.1"/>
</dbReference>
<protein>
    <recommendedName>
        <fullName evidence="2">Inner membrane protein YgaP-like transmembrane domain-containing protein</fullName>
    </recommendedName>
</protein>
<dbReference type="Proteomes" id="UP000748752">
    <property type="component" value="Unassembled WGS sequence"/>
</dbReference>
<keyword evidence="1" id="KW-0812">Transmembrane</keyword>
<proteinExistence type="predicted"/>
<name>A0ABS1CI44_9GAMM</name>
<reference evidence="3 4" key="1">
    <citation type="journal article" date="2020" name="Microorganisms">
        <title>Osmotic Adaptation and Compatible Solute Biosynthesis of Phototrophic Bacteria as Revealed from Genome Analyses.</title>
        <authorList>
            <person name="Imhoff J.F."/>
            <person name="Rahn T."/>
            <person name="Kunzel S."/>
            <person name="Keller A."/>
            <person name="Neulinger S.C."/>
        </authorList>
    </citation>
    <scope>NUCLEOTIDE SEQUENCE [LARGE SCALE GENOMIC DNA]</scope>
    <source>
        <strain evidence="3 4">DSM 6210</strain>
    </source>
</reference>
<comment type="caution">
    <text evidence="3">The sequence shown here is derived from an EMBL/GenBank/DDBJ whole genome shotgun (WGS) entry which is preliminary data.</text>
</comment>
<organism evidence="3 4">
    <name type="scientific">Thiohalocapsa halophila</name>
    <dbReference type="NCBI Taxonomy" id="69359"/>
    <lineage>
        <taxon>Bacteria</taxon>
        <taxon>Pseudomonadati</taxon>
        <taxon>Pseudomonadota</taxon>
        <taxon>Gammaproteobacteria</taxon>
        <taxon>Chromatiales</taxon>
        <taxon>Chromatiaceae</taxon>
        <taxon>Thiohalocapsa</taxon>
    </lineage>
</organism>
<evidence type="ECO:0000313" key="3">
    <source>
        <dbReference type="EMBL" id="MBK1631591.1"/>
    </source>
</evidence>
<dbReference type="EMBL" id="NRRV01000028">
    <property type="protein sequence ID" value="MBK1631591.1"/>
    <property type="molecule type" value="Genomic_DNA"/>
</dbReference>
<accession>A0ABS1CI44</accession>
<keyword evidence="4" id="KW-1185">Reference proteome</keyword>
<evidence type="ECO:0000313" key="4">
    <source>
        <dbReference type="Proteomes" id="UP000748752"/>
    </source>
</evidence>
<sequence>MALPKNVGQRDSTIRLIAAAVIMILSFFVPGMGLQMLLVAVALILLFTSWRRTCFAYLPLNIDTTKKDQG</sequence>
<evidence type="ECO:0000256" key="1">
    <source>
        <dbReference type="SAM" id="Phobius"/>
    </source>
</evidence>
<dbReference type="Pfam" id="PF11127">
    <property type="entry name" value="YgaP-like_TM"/>
    <property type="match status" value="1"/>
</dbReference>
<gene>
    <name evidence="3" type="ORF">CKO31_12720</name>
</gene>
<feature type="domain" description="Inner membrane protein YgaP-like transmembrane" evidence="2">
    <location>
        <begin position="5"/>
        <end position="67"/>
    </location>
</feature>
<evidence type="ECO:0000259" key="2">
    <source>
        <dbReference type="Pfam" id="PF11127"/>
    </source>
</evidence>
<keyword evidence="1" id="KW-0472">Membrane</keyword>
<feature type="transmembrane region" description="Helical" evidence="1">
    <location>
        <begin position="16"/>
        <end position="47"/>
    </location>
</feature>